<sequence>MIKAHIYQRIKLLILLGVFCLLFNCKSKANLNDSAYVADISQLEALMENDAYHIDIEVAYPFTTAATTQVVNALLLQNTGNSANRIDVRGDGNSVIIQNDSVIGDLSFFGERRLSAGRYGSSDGGIHFEGIPKNFEKTINKEKRKLEINFKTNEKQQSSETYDVNIVIFPSKRVEVKVTSTFRTFMRYSGRLLPVKPQLE</sequence>
<accession>A0ABR6Y0L8</accession>
<dbReference type="Gene3D" id="2.40.128.410">
    <property type="match status" value="1"/>
</dbReference>
<gene>
    <name evidence="1" type="ORF">H6H04_07815</name>
</gene>
<evidence type="ECO:0000313" key="1">
    <source>
        <dbReference type="EMBL" id="MBC3846281.1"/>
    </source>
</evidence>
<name>A0ABR6Y0L8_9FLAO</name>
<dbReference type="RefSeq" id="WP_186845407.1">
    <property type="nucleotide sequence ID" value="NZ_JACOME010000002.1"/>
</dbReference>
<dbReference type="Pfam" id="PF14059">
    <property type="entry name" value="DUF4251"/>
    <property type="match status" value="1"/>
</dbReference>
<reference evidence="1 2" key="1">
    <citation type="submission" date="2020-08" db="EMBL/GenBank/DDBJ databases">
        <title>Winogradskyella ouciana sp. nov., isolated from the hadal seawater of the Mariana Trench.</title>
        <authorList>
            <person name="He X."/>
        </authorList>
    </citation>
    <scope>NUCLEOTIDE SEQUENCE [LARGE SCALE GENOMIC DNA]</scope>
    <source>
        <strain evidence="1 2">KCTC 22026</strain>
    </source>
</reference>
<evidence type="ECO:0000313" key="2">
    <source>
        <dbReference type="Proteomes" id="UP000607435"/>
    </source>
</evidence>
<proteinExistence type="predicted"/>
<dbReference type="InterPro" id="IPR025347">
    <property type="entry name" value="DUF4251"/>
</dbReference>
<comment type="caution">
    <text evidence="1">The sequence shown here is derived from an EMBL/GenBank/DDBJ whole genome shotgun (WGS) entry which is preliminary data.</text>
</comment>
<organism evidence="1 2">
    <name type="scientific">Winogradskyella echinorum</name>
    <dbReference type="NCBI Taxonomy" id="538189"/>
    <lineage>
        <taxon>Bacteria</taxon>
        <taxon>Pseudomonadati</taxon>
        <taxon>Bacteroidota</taxon>
        <taxon>Flavobacteriia</taxon>
        <taxon>Flavobacteriales</taxon>
        <taxon>Flavobacteriaceae</taxon>
        <taxon>Winogradskyella</taxon>
    </lineage>
</organism>
<protein>
    <submittedName>
        <fullName evidence="1">DUF4251 domain-containing protein</fullName>
    </submittedName>
</protein>
<keyword evidence="2" id="KW-1185">Reference proteome</keyword>
<dbReference type="Proteomes" id="UP000607435">
    <property type="component" value="Unassembled WGS sequence"/>
</dbReference>
<dbReference type="EMBL" id="JACOME010000002">
    <property type="protein sequence ID" value="MBC3846281.1"/>
    <property type="molecule type" value="Genomic_DNA"/>
</dbReference>